<accession>F9WTL1</accession>
<organism evidence="2 3">
    <name type="scientific">Trypanosoma vivax (strain Y486)</name>
    <dbReference type="NCBI Taxonomy" id="1055687"/>
    <lineage>
        <taxon>Eukaryota</taxon>
        <taxon>Discoba</taxon>
        <taxon>Euglenozoa</taxon>
        <taxon>Kinetoplastea</taxon>
        <taxon>Metakinetoplastina</taxon>
        <taxon>Trypanosomatida</taxon>
        <taxon>Trypanosomatidae</taxon>
        <taxon>Trypanosoma</taxon>
        <taxon>Duttonella</taxon>
    </lineage>
</organism>
<feature type="compositionally biased region" description="Polar residues" evidence="1">
    <location>
        <begin position="492"/>
        <end position="507"/>
    </location>
</feature>
<evidence type="ECO:0000313" key="3">
    <source>
        <dbReference type="Proteomes" id="UP000009027"/>
    </source>
</evidence>
<feature type="compositionally biased region" description="Basic and acidic residues" evidence="1">
    <location>
        <begin position="1"/>
        <end position="12"/>
    </location>
</feature>
<dbReference type="SUPFAM" id="SSF58087">
    <property type="entry name" value="Variant surface glycoprotein (N-terminal domain)"/>
    <property type="match status" value="1"/>
</dbReference>
<feature type="compositionally biased region" description="Basic and acidic residues" evidence="1">
    <location>
        <begin position="467"/>
        <end position="483"/>
    </location>
</feature>
<dbReference type="EMBL" id="CAEX01006560">
    <property type="protein sequence ID" value="CCD20904.1"/>
    <property type="molecule type" value="Genomic_DNA"/>
</dbReference>
<keyword evidence="3" id="KW-1185">Reference proteome</keyword>
<name>F9WTL1_TRYVY</name>
<sequence>MRRRLSDARRAADTQGQKGRRPAHRSVAAGRAAGPTEQCEDALVRAACAAAGEGKSRARARGRRALARRTRLWEKAQRQRKDRPGEQRCCENGRIAAGRRRGALQGCAARVGTASGGNKGSTDGKAREEMRTGLLACVAALVLVSAAKARGAIIAKTGVKDTDAATLCSVSQTLKQLARQAWREMEEAHKRQGRITAACSHATGSEAHLAAAQGANETQRLTLIATQLCARMATATDLTRRASNAAAKLSGHSAALAGEIDQWVSTMSSVVSKAQTGKFCLGSSSAATQGSSTLQDALATALKGTTESYDNGSQGNTTVPPTTCGTPLNATINEEEEQNLATVKAKLDADAVTQLLVTASMIASASSDPASTCPLTSIAQDSNAGIYREHTVAGMWTITGKSSSTLVATYKADKMDTIKALAKELESISTNKGNEAWKTACTLADTNWCTEEVAQARVKIAAIQQEERERAEEHRRRDNEARKAATPKGNRNGAQKSQAPNEGQGQPTREGGAHEGSMPDDNEKARADAAQLVRTTAAVFFWEAATQRGRPE</sequence>
<feature type="region of interest" description="Disordered" evidence="1">
    <location>
        <begin position="467"/>
        <end position="530"/>
    </location>
</feature>
<gene>
    <name evidence="2" type="ORF">TvY486_0037860</name>
</gene>
<reference evidence="2 3" key="1">
    <citation type="journal article" date="2012" name="Proc. Natl. Acad. Sci. U.S.A.">
        <title>Antigenic diversity is generated by distinct evolutionary mechanisms in African trypanosome species.</title>
        <authorList>
            <person name="Jackson A.P."/>
            <person name="Berry A."/>
            <person name="Aslett M."/>
            <person name="Allison H.C."/>
            <person name="Burton P."/>
            <person name="Vavrova-Anderson J."/>
            <person name="Brown R."/>
            <person name="Browne H."/>
            <person name="Corton N."/>
            <person name="Hauser H."/>
            <person name="Gamble J."/>
            <person name="Gilderthorp R."/>
            <person name="Marcello L."/>
            <person name="McQuillan J."/>
            <person name="Otto T.D."/>
            <person name="Quail M.A."/>
            <person name="Sanders M.J."/>
            <person name="van Tonder A."/>
            <person name="Ginger M.L."/>
            <person name="Field M.C."/>
            <person name="Barry J.D."/>
            <person name="Hertz-Fowler C."/>
            <person name="Berriman M."/>
        </authorList>
    </citation>
    <scope>NUCLEOTIDE SEQUENCE</scope>
    <source>
        <strain evidence="2 3">Y486</strain>
    </source>
</reference>
<evidence type="ECO:0000313" key="2">
    <source>
        <dbReference type="EMBL" id="CCD20904.1"/>
    </source>
</evidence>
<dbReference type="VEuPathDB" id="TriTrypDB:TvY486_0037860"/>
<proteinExistence type="predicted"/>
<dbReference type="AlphaFoldDB" id="F9WTL1"/>
<evidence type="ECO:0000256" key="1">
    <source>
        <dbReference type="SAM" id="MobiDB-lite"/>
    </source>
</evidence>
<protein>
    <submittedName>
        <fullName evidence="2">Uncharacterized protein</fullName>
    </submittedName>
</protein>
<feature type="region of interest" description="Disordered" evidence="1">
    <location>
        <begin position="1"/>
        <end position="37"/>
    </location>
</feature>
<dbReference type="Proteomes" id="UP000009027">
    <property type="component" value="Unassembled WGS sequence"/>
</dbReference>